<keyword evidence="7" id="KW-0256">Endoplasmic reticulum</keyword>
<keyword evidence="4" id="KW-0488">Methylation</keyword>
<dbReference type="GO" id="GO:0043161">
    <property type="term" value="P:proteasome-mediated ubiquitin-dependent protein catabolic process"/>
    <property type="evidence" value="ECO:0007669"/>
    <property type="project" value="InterPro"/>
</dbReference>
<evidence type="ECO:0000256" key="11">
    <source>
        <dbReference type="SAM" id="MobiDB-lite"/>
    </source>
</evidence>
<evidence type="ECO:0000313" key="15">
    <source>
        <dbReference type="Proteomes" id="UP000717996"/>
    </source>
</evidence>
<dbReference type="Pfam" id="PF11566">
    <property type="entry name" value="PI31_Prot_N"/>
    <property type="match status" value="1"/>
</dbReference>
<accession>A0A9P6YN76</accession>
<dbReference type="InterPro" id="IPR013886">
    <property type="entry name" value="PI31_Prot_C"/>
</dbReference>
<proteinExistence type="inferred from homology"/>
<dbReference type="AlphaFoldDB" id="A0A9P6YN76"/>
<feature type="compositionally biased region" description="Gly residues" evidence="11">
    <location>
        <begin position="225"/>
        <end position="235"/>
    </location>
</feature>
<comment type="caution">
    <text evidence="14">The sequence shown here is derived from an EMBL/GenBank/DDBJ whole genome shotgun (WGS) entry which is preliminary data.</text>
</comment>
<feature type="domain" description="PI31 proteasome regulator N-terminal" evidence="13">
    <location>
        <begin position="22"/>
        <end position="167"/>
    </location>
</feature>
<evidence type="ECO:0000256" key="5">
    <source>
        <dbReference type="ARBA" id="ARBA00022490"/>
    </source>
</evidence>
<dbReference type="GO" id="GO:0005783">
    <property type="term" value="C:endoplasmic reticulum"/>
    <property type="evidence" value="ECO:0007669"/>
    <property type="project" value="UniProtKB-SubCell"/>
</dbReference>
<evidence type="ECO:0000259" key="13">
    <source>
        <dbReference type="Pfam" id="PF11566"/>
    </source>
</evidence>
<evidence type="ECO:0000256" key="4">
    <source>
        <dbReference type="ARBA" id="ARBA00022481"/>
    </source>
</evidence>
<evidence type="ECO:0000256" key="6">
    <source>
        <dbReference type="ARBA" id="ARBA00022553"/>
    </source>
</evidence>
<feature type="region of interest" description="Disordered" evidence="11">
    <location>
        <begin position="168"/>
        <end position="237"/>
    </location>
</feature>
<gene>
    <name evidence="14" type="ORF">G6F51_001136</name>
</gene>
<comment type="function">
    <text evidence="10">Plays an important role in control of proteasome function. Inhibits the hydrolysis of protein and peptide substrates by the 20S proteasome. Also inhibits the activation of the proteasome by the proteasome regulatory proteins PA700 and PA28.</text>
</comment>
<dbReference type="PANTHER" id="PTHR13266:SF1">
    <property type="entry name" value="PROTEASOME INHIBITOR PI31 SUBUNIT"/>
    <property type="match status" value="1"/>
</dbReference>
<evidence type="ECO:0000256" key="8">
    <source>
        <dbReference type="ARBA" id="ARBA00022942"/>
    </source>
</evidence>
<reference evidence="14" key="1">
    <citation type="journal article" date="2020" name="Microb. Genom.">
        <title>Genetic diversity of clinical and environmental Mucorales isolates obtained from an investigation of mucormycosis cases among solid organ transplant recipients.</title>
        <authorList>
            <person name="Nguyen M.H."/>
            <person name="Kaul D."/>
            <person name="Muto C."/>
            <person name="Cheng S.J."/>
            <person name="Richter R.A."/>
            <person name="Bruno V.M."/>
            <person name="Liu G."/>
            <person name="Beyhan S."/>
            <person name="Sundermann A.J."/>
            <person name="Mounaud S."/>
            <person name="Pasculle A.W."/>
            <person name="Nierman W.C."/>
            <person name="Driscoll E."/>
            <person name="Cumbie R."/>
            <person name="Clancy C.J."/>
            <person name="Dupont C.L."/>
        </authorList>
    </citation>
    <scope>NUCLEOTIDE SEQUENCE</scope>
    <source>
        <strain evidence="14">GL16</strain>
    </source>
</reference>
<dbReference type="InterPro" id="IPR045128">
    <property type="entry name" value="PI31-like"/>
</dbReference>
<dbReference type="EMBL" id="JAANIT010000080">
    <property type="protein sequence ID" value="KAG1552578.1"/>
    <property type="molecule type" value="Genomic_DNA"/>
</dbReference>
<evidence type="ECO:0000256" key="7">
    <source>
        <dbReference type="ARBA" id="ARBA00022824"/>
    </source>
</evidence>
<sequence>MADKDPLDPSAVLHTTSQVITRLETQYDALAAAVHAIMLSVGFRFAGLGDDARQEGDGTQRNLPTEWNQHGPHHYHFRYSHPQSSLTFVIKVVRMGDKCIILGMGIDDNKTAMLEIMTDDYTSASFFPNDLSKDPLVHGFISTNRFHDFIKSIKLNIIQRLIPGLNKPGYEDSSSQSTSTTHRPTHPPQPNPTPLGLEGPTTPYNPLAVGGDDLNPFGDRLRLPGSGGRGGGGMHVGPDHPIFGSGGFHDPFGSGGRENLPRGAVPPGARFDPITPPGMGFNPRGPRGPRGPRSGEPDNDELMPPGFDNMFG</sequence>
<feature type="region of interest" description="Disordered" evidence="11">
    <location>
        <begin position="253"/>
        <end position="312"/>
    </location>
</feature>
<evidence type="ECO:0008006" key="16">
    <source>
        <dbReference type="Google" id="ProtNLM"/>
    </source>
</evidence>
<evidence type="ECO:0000256" key="9">
    <source>
        <dbReference type="ARBA" id="ARBA00022990"/>
    </source>
</evidence>
<evidence type="ECO:0000256" key="1">
    <source>
        <dbReference type="ARBA" id="ARBA00004240"/>
    </source>
</evidence>
<evidence type="ECO:0000256" key="10">
    <source>
        <dbReference type="ARBA" id="ARBA00024805"/>
    </source>
</evidence>
<evidence type="ECO:0000256" key="2">
    <source>
        <dbReference type="ARBA" id="ARBA00004496"/>
    </source>
</evidence>
<dbReference type="Proteomes" id="UP000717996">
    <property type="component" value="Unassembled WGS sequence"/>
</dbReference>
<dbReference type="InterPro" id="IPR021625">
    <property type="entry name" value="PI31_Prot_N"/>
</dbReference>
<organism evidence="14 15">
    <name type="scientific">Rhizopus oryzae</name>
    <name type="common">Mucormycosis agent</name>
    <name type="synonym">Rhizopus arrhizus var. delemar</name>
    <dbReference type="NCBI Taxonomy" id="64495"/>
    <lineage>
        <taxon>Eukaryota</taxon>
        <taxon>Fungi</taxon>
        <taxon>Fungi incertae sedis</taxon>
        <taxon>Mucoromycota</taxon>
        <taxon>Mucoromycotina</taxon>
        <taxon>Mucoromycetes</taxon>
        <taxon>Mucorales</taxon>
        <taxon>Mucorineae</taxon>
        <taxon>Rhizopodaceae</taxon>
        <taxon>Rhizopus</taxon>
    </lineage>
</organism>
<feature type="domain" description="PI31 proteasome regulator C-terminal" evidence="12">
    <location>
        <begin position="209"/>
        <end position="276"/>
    </location>
</feature>
<evidence type="ECO:0000256" key="3">
    <source>
        <dbReference type="ARBA" id="ARBA00006405"/>
    </source>
</evidence>
<keyword evidence="9" id="KW-0007">Acetylation</keyword>
<evidence type="ECO:0000313" key="14">
    <source>
        <dbReference type="EMBL" id="KAG1552578.1"/>
    </source>
</evidence>
<dbReference type="OrthoDB" id="68090at2759"/>
<dbReference type="Pfam" id="PF08577">
    <property type="entry name" value="PI31_Prot_C"/>
    <property type="match status" value="1"/>
</dbReference>
<comment type="subcellular location">
    <subcellularLocation>
        <location evidence="2">Cytoplasm</location>
    </subcellularLocation>
    <subcellularLocation>
        <location evidence="1">Endoplasmic reticulum</location>
    </subcellularLocation>
</comment>
<name>A0A9P6YN76_RHIOR</name>
<keyword evidence="8" id="KW-0647">Proteasome</keyword>
<dbReference type="Gene3D" id="3.40.1000.30">
    <property type="match status" value="1"/>
</dbReference>
<dbReference type="GO" id="GO:0000502">
    <property type="term" value="C:proteasome complex"/>
    <property type="evidence" value="ECO:0007669"/>
    <property type="project" value="UniProtKB-KW"/>
</dbReference>
<dbReference type="PANTHER" id="PTHR13266">
    <property type="entry name" value="PROTEASOME INHIBITOR"/>
    <property type="match status" value="1"/>
</dbReference>
<comment type="similarity">
    <text evidence="3">Belongs to the proteasome inhibitor PI31 family.</text>
</comment>
<evidence type="ECO:0000259" key="12">
    <source>
        <dbReference type="Pfam" id="PF08577"/>
    </source>
</evidence>
<dbReference type="GO" id="GO:0004866">
    <property type="term" value="F:endopeptidase inhibitor activity"/>
    <property type="evidence" value="ECO:0007669"/>
    <property type="project" value="InterPro"/>
</dbReference>
<keyword evidence="5" id="KW-0963">Cytoplasm</keyword>
<keyword evidence="6" id="KW-0597">Phosphoprotein</keyword>
<protein>
    <recommendedName>
        <fullName evidence="16">Proteasome inhibitor PI31 subunit</fullName>
    </recommendedName>
</protein>
<dbReference type="GO" id="GO:0070628">
    <property type="term" value="F:proteasome binding"/>
    <property type="evidence" value="ECO:0007669"/>
    <property type="project" value="InterPro"/>
</dbReference>
<feature type="compositionally biased region" description="Low complexity" evidence="11">
    <location>
        <begin position="173"/>
        <end position="182"/>
    </location>
</feature>